<accession>A0A2H9TCK6</accession>
<dbReference type="Gene3D" id="3.40.50.10680">
    <property type="entry name" value="CofD-like domains"/>
    <property type="match status" value="1"/>
</dbReference>
<gene>
    <name evidence="2" type="primary">ybhK</name>
    <name evidence="2" type="ORF">CI610_00085</name>
</gene>
<comment type="caution">
    <text evidence="2">The sequence shown here is derived from an EMBL/GenBank/DDBJ whole genome shotgun (WGS) entry which is preliminary data.</text>
</comment>
<reference evidence="2" key="1">
    <citation type="journal article" date="2017" name="Appl. Environ. Microbiol.">
        <title>Molecular characterization of an Endozoicomonas-like organism causing infection in king scallop Pecten maximus L.</title>
        <authorList>
            <person name="Cano I."/>
            <person name="van Aerle R."/>
            <person name="Ross S."/>
            <person name="Verner-Jeffreys D.W."/>
            <person name="Paley R.K."/>
            <person name="Rimmer G."/>
            <person name="Ryder D."/>
            <person name="Hooper P."/>
            <person name="Stone D."/>
            <person name="Feist S.W."/>
        </authorList>
    </citation>
    <scope>NUCLEOTIDE SEQUENCE</scope>
</reference>
<dbReference type="NCBIfam" id="TIGR01826">
    <property type="entry name" value="CofD_related"/>
    <property type="match status" value="1"/>
</dbReference>
<dbReference type="PANTHER" id="PTHR30135:SF3">
    <property type="entry name" value="GLUCONEOGENESIS FACTOR-RELATED"/>
    <property type="match status" value="1"/>
</dbReference>
<dbReference type="InterPro" id="IPR002882">
    <property type="entry name" value="CofD"/>
</dbReference>
<dbReference type="SUPFAM" id="SSF142338">
    <property type="entry name" value="CofD-like"/>
    <property type="match status" value="1"/>
</dbReference>
<dbReference type="InterPro" id="IPR010119">
    <property type="entry name" value="Gluconeogen_factor"/>
</dbReference>
<proteinExistence type="predicted"/>
<dbReference type="Pfam" id="PF01933">
    <property type="entry name" value="CofD"/>
    <property type="match status" value="1"/>
</dbReference>
<dbReference type="AlphaFoldDB" id="A0A2H9TCK6"/>
<dbReference type="InterPro" id="IPR038136">
    <property type="entry name" value="CofD-like_dom_sf"/>
</dbReference>
<dbReference type="GO" id="GO:0043743">
    <property type="term" value="F:LPPG:FO 2-phospho-L-lactate transferase activity"/>
    <property type="evidence" value="ECO:0007669"/>
    <property type="project" value="InterPro"/>
</dbReference>
<dbReference type="EMBL" id="NSIT01000002">
    <property type="protein sequence ID" value="PJE80927.1"/>
    <property type="molecule type" value="Genomic_DNA"/>
</dbReference>
<dbReference type="CDD" id="cd07187">
    <property type="entry name" value="YvcK_like"/>
    <property type="match status" value="1"/>
</dbReference>
<name>A0A2H9TCK6_9ZZZZ</name>
<dbReference type="PANTHER" id="PTHR30135">
    <property type="entry name" value="UNCHARACTERIZED PROTEIN YVCK-RELATED"/>
    <property type="match status" value="1"/>
</dbReference>
<keyword evidence="1" id="KW-0963">Cytoplasm</keyword>
<evidence type="ECO:0000256" key="1">
    <source>
        <dbReference type="ARBA" id="ARBA00022490"/>
    </source>
</evidence>
<sequence>MTRSTGSLSENCRVVAVGGGHGLGRVLASLSMLKENLTGIVATTDDGGSTGRLRRASGCIAWGDTRNCLNQLCADNPTLPRTLFEYRYRDAGEMTGHNLGNMILLALDQMCVRPLDAVNLIRELLKVPSKILPMSEQPASLVAYVESQQIVGETTIDQLTVRPDSLTLIPDIQPPAEAIEALENADIIILGPGSFMTSILPPLLMKEVARAIYQSSAMKVYIGNVKPEPSAINTLSIPCILDWLKEMTGIYPDVLLWPTERPTPKGIRCILHQTALADNLIDGTHNKQALFDAINALWHKA</sequence>
<protein>
    <submittedName>
        <fullName evidence="2">Putative gluconeogenesis factor</fullName>
    </submittedName>
</protein>
<organism evidence="2">
    <name type="scientific">invertebrate metagenome</name>
    <dbReference type="NCBI Taxonomy" id="1711999"/>
    <lineage>
        <taxon>unclassified sequences</taxon>
        <taxon>metagenomes</taxon>
        <taxon>organismal metagenomes</taxon>
    </lineage>
</organism>
<evidence type="ECO:0000313" key="2">
    <source>
        <dbReference type="EMBL" id="PJE80927.1"/>
    </source>
</evidence>